<evidence type="ECO:0000256" key="7">
    <source>
        <dbReference type="ARBA" id="ARBA00022777"/>
    </source>
</evidence>
<keyword evidence="7 14" id="KW-0418">Kinase</keyword>
<dbReference type="AlphaFoldDB" id="A0A2K8L385"/>
<comment type="catalytic activity">
    <reaction evidence="1">
        <text>ATP + protein L-histidine = ADP + protein N-phospho-L-histidine.</text>
        <dbReference type="EC" id="2.7.13.3"/>
    </reaction>
</comment>
<name>A0A2K8L385_MARES</name>
<dbReference type="GO" id="GO:0005886">
    <property type="term" value="C:plasma membrane"/>
    <property type="evidence" value="ECO:0007669"/>
    <property type="project" value="TreeGrafter"/>
</dbReference>
<reference evidence="14 15" key="1">
    <citation type="submission" date="2016-12" db="EMBL/GenBank/DDBJ databases">
        <title>Isolation and genomic insights into novel planktonic Zetaproteobacteria from stratified waters of the Chesapeake Bay.</title>
        <authorList>
            <person name="McAllister S.M."/>
            <person name="Kato S."/>
            <person name="Chan C.S."/>
            <person name="Chiu B.K."/>
            <person name="Field E.K."/>
        </authorList>
    </citation>
    <scope>NUCLEOTIDE SEQUENCE [LARGE SCALE GENOMIC DNA]</scope>
    <source>
        <strain evidence="14 15">CP-5</strain>
    </source>
</reference>
<evidence type="ECO:0000256" key="1">
    <source>
        <dbReference type="ARBA" id="ARBA00000085"/>
    </source>
</evidence>
<evidence type="ECO:0000313" key="14">
    <source>
        <dbReference type="EMBL" id="ATX79424.1"/>
    </source>
</evidence>
<dbReference type="Proteomes" id="UP000231701">
    <property type="component" value="Chromosome"/>
</dbReference>
<evidence type="ECO:0000256" key="10">
    <source>
        <dbReference type="ARBA" id="ARBA00023136"/>
    </source>
</evidence>
<feature type="domain" description="HAMP" evidence="13">
    <location>
        <begin position="175"/>
        <end position="226"/>
    </location>
</feature>
<dbReference type="GO" id="GO:0000155">
    <property type="term" value="F:phosphorelay sensor kinase activity"/>
    <property type="evidence" value="ECO:0007669"/>
    <property type="project" value="InterPro"/>
</dbReference>
<protein>
    <recommendedName>
        <fullName evidence="3">histidine kinase</fullName>
        <ecNumber evidence="3">2.7.13.3</ecNumber>
    </recommendedName>
</protein>
<evidence type="ECO:0000256" key="9">
    <source>
        <dbReference type="ARBA" id="ARBA00023012"/>
    </source>
</evidence>
<dbReference type="KEGG" id="maes:Ga0123461_1005"/>
<accession>A0A2K8L385</accession>
<organism evidence="14 15">
    <name type="scientific">Mariprofundus aestuarium</name>
    <dbReference type="NCBI Taxonomy" id="1921086"/>
    <lineage>
        <taxon>Bacteria</taxon>
        <taxon>Pseudomonadati</taxon>
        <taxon>Pseudomonadota</taxon>
        <taxon>Candidatius Mariprofundia</taxon>
        <taxon>Mariprofundales</taxon>
        <taxon>Mariprofundaceae</taxon>
        <taxon>Mariprofundus</taxon>
    </lineage>
</organism>
<dbReference type="InterPro" id="IPR004358">
    <property type="entry name" value="Sig_transdc_His_kin-like_C"/>
</dbReference>
<dbReference type="Gene3D" id="3.30.565.10">
    <property type="entry name" value="Histidine kinase-like ATPase, C-terminal domain"/>
    <property type="match status" value="1"/>
</dbReference>
<dbReference type="PANTHER" id="PTHR45436:SF5">
    <property type="entry name" value="SENSOR HISTIDINE KINASE TRCS"/>
    <property type="match status" value="1"/>
</dbReference>
<proteinExistence type="predicted"/>
<evidence type="ECO:0000256" key="6">
    <source>
        <dbReference type="ARBA" id="ARBA00022692"/>
    </source>
</evidence>
<evidence type="ECO:0000256" key="4">
    <source>
        <dbReference type="ARBA" id="ARBA00022553"/>
    </source>
</evidence>
<evidence type="ECO:0000256" key="2">
    <source>
        <dbReference type="ARBA" id="ARBA00004370"/>
    </source>
</evidence>
<dbReference type="EC" id="2.7.13.3" evidence="3"/>
<sequence length="437" mass="48993">MRSLSQRLSLSLAASLALFFLLLAFIFGIESESLSENTVLSRMEHDMESVLAATRLQGDQLLLDPAKIDAIYERPLSGHYFQIRAGDQLIRSRSLWDQSLQNLDTGIHRDITGPDGQHLLLLKREYSINENTISLTIAEDMSELYHQARIYQKRLLLLLFLTLLALLGLQVWVIRRAMRPLGQVRQALQQLEQGESQQLQLDLPSEINPLVQEVNRLLLVMQERLARSRSATGNLAHALKTPLAVIRRTLESGSANDVIGEQAGKIESLIERELSRARLAGSAPGGFWPEPEQDLRDMAAMLKKVHGEKLQIELEIQSNLHLPADREDMLELIGNLLDNACKWSRQQIRSTLRMNHELELIVEDDGPGMAEGAWQELLQRGMRSDESRPGHGLGLAIVNDIVTTYGGRISAGRSETLGGLRVELSLPLQSNQKPTKQ</sequence>
<evidence type="ECO:0000256" key="3">
    <source>
        <dbReference type="ARBA" id="ARBA00012438"/>
    </source>
</evidence>
<dbReference type="PROSITE" id="PS50885">
    <property type="entry name" value="HAMP"/>
    <property type="match status" value="1"/>
</dbReference>
<dbReference type="InterPro" id="IPR036097">
    <property type="entry name" value="HisK_dim/P_sf"/>
</dbReference>
<feature type="transmembrane region" description="Helical" evidence="11">
    <location>
        <begin position="155"/>
        <end position="174"/>
    </location>
</feature>
<dbReference type="Pfam" id="PF02518">
    <property type="entry name" value="HATPase_c"/>
    <property type="match status" value="1"/>
</dbReference>
<gene>
    <name evidence="14" type="ORF">Ga0123461_1005</name>
</gene>
<dbReference type="SUPFAM" id="SSF47384">
    <property type="entry name" value="Homodimeric domain of signal transducing histidine kinase"/>
    <property type="match status" value="1"/>
</dbReference>
<evidence type="ECO:0000256" key="11">
    <source>
        <dbReference type="SAM" id="Phobius"/>
    </source>
</evidence>
<evidence type="ECO:0000313" key="15">
    <source>
        <dbReference type="Proteomes" id="UP000231701"/>
    </source>
</evidence>
<dbReference type="InterPro" id="IPR003660">
    <property type="entry name" value="HAMP_dom"/>
</dbReference>
<dbReference type="InterPro" id="IPR050428">
    <property type="entry name" value="TCS_sensor_his_kinase"/>
</dbReference>
<keyword evidence="6 11" id="KW-0812">Transmembrane</keyword>
<dbReference type="OrthoDB" id="9809567at2"/>
<dbReference type="InterPro" id="IPR005467">
    <property type="entry name" value="His_kinase_dom"/>
</dbReference>
<dbReference type="RefSeq" id="WP_100277320.1">
    <property type="nucleotide sequence ID" value="NZ_CP018799.1"/>
</dbReference>
<feature type="domain" description="Histidine kinase" evidence="12">
    <location>
        <begin position="234"/>
        <end position="430"/>
    </location>
</feature>
<keyword evidence="10 11" id="KW-0472">Membrane</keyword>
<dbReference type="EMBL" id="CP018799">
    <property type="protein sequence ID" value="ATX79424.1"/>
    <property type="molecule type" value="Genomic_DNA"/>
</dbReference>
<dbReference type="PRINTS" id="PR00344">
    <property type="entry name" value="BCTRLSENSOR"/>
</dbReference>
<dbReference type="PANTHER" id="PTHR45436">
    <property type="entry name" value="SENSOR HISTIDINE KINASE YKOH"/>
    <property type="match status" value="1"/>
</dbReference>
<evidence type="ECO:0000256" key="8">
    <source>
        <dbReference type="ARBA" id="ARBA00022989"/>
    </source>
</evidence>
<dbReference type="SMART" id="SM00387">
    <property type="entry name" value="HATPase_c"/>
    <property type="match status" value="1"/>
</dbReference>
<keyword evidence="8 11" id="KW-1133">Transmembrane helix</keyword>
<keyword evidence="15" id="KW-1185">Reference proteome</keyword>
<evidence type="ECO:0000259" key="13">
    <source>
        <dbReference type="PROSITE" id="PS50885"/>
    </source>
</evidence>
<evidence type="ECO:0000259" key="12">
    <source>
        <dbReference type="PROSITE" id="PS50109"/>
    </source>
</evidence>
<dbReference type="InterPro" id="IPR036890">
    <property type="entry name" value="HATPase_C_sf"/>
</dbReference>
<keyword evidence="5" id="KW-0808">Transferase</keyword>
<keyword evidence="4" id="KW-0597">Phosphoprotein</keyword>
<evidence type="ECO:0000256" key="5">
    <source>
        <dbReference type="ARBA" id="ARBA00022679"/>
    </source>
</evidence>
<dbReference type="Gene3D" id="1.10.287.130">
    <property type="match status" value="1"/>
</dbReference>
<dbReference type="SUPFAM" id="SSF55874">
    <property type="entry name" value="ATPase domain of HSP90 chaperone/DNA topoisomerase II/histidine kinase"/>
    <property type="match status" value="1"/>
</dbReference>
<dbReference type="PROSITE" id="PS50109">
    <property type="entry name" value="HIS_KIN"/>
    <property type="match status" value="1"/>
</dbReference>
<comment type="subcellular location">
    <subcellularLocation>
        <location evidence="2">Membrane</location>
    </subcellularLocation>
</comment>
<keyword evidence="9" id="KW-0902">Two-component regulatory system</keyword>
<dbReference type="InterPro" id="IPR003594">
    <property type="entry name" value="HATPase_dom"/>
</dbReference>